<sequence>MTTNTALGPAPASQRTRRRGGWRIPAGLLALSLVPSVAGVHRLGELATGAPVTEENARFFDMPVPVVAHIVAAVLYCLVGAFQFAPAFRRRHPRWHRLAGRVLVAAGLVVAVSGLWMAVFYDVPPVDGLVVEVTRLIVGTGMLTSLVLAVVTVRRRDIAAHRAWMIRAYALAQGAGTQVFTHLPFALAGVTPGVGGRAVAMAAGWLINILVAEWIIRGRPVRRTAAR</sequence>
<evidence type="ECO:0000313" key="3">
    <source>
        <dbReference type="Proteomes" id="UP001240150"/>
    </source>
</evidence>
<accession>A0ABY8W8B0</accession>
<keyword evidence="1" id="KW-1133">Transmembrane helix</keyword>
<keyword evidence="1" id="KW-0472">Membrane</keyword>
<feature type="transmembrane region" description="Helical" evidence="1">
    <location>
        <begin position="133"/>
        <end position="153"/>
    </location>
</feature>
<proteinExistence type="predicted"/>
<evidence type="ECO:0000256" key="1">
    <source>
        <dbReference type="SAM" id="Phobius"/>
    </source>
</evidence>
<dbReference type="InterPro" id="IPR018750">
    <property type="entry name" value="DUF2306_membrane"/>
</dbReference>
<gene>
    <name evidence="2" type="ORF">ACTOB_005902</name>
</gene>
<dbReference type="Pfam" id="PF10067">
    <property type="entry name" value="DUF2306"/>
    <property type="match status" value="1"/>
</dbReference>
<feature type="transmembrane region" description="Helical" evidence="1">
    <location>
        <begin position="24"/>
        <end position="44"/>
    </location>
</feature>
<dbReference type="RefSeq" id="WP_284915111.1">
    <property type="nucleotide sequence ID" value="NZ_CP126980.1"/>
</dbReference>
<feature type="transmembrane region" description="Helical" evidence="1">
    <location>
        <begin position="98"/>
        <end position="121"/>
    </location>
</feature>
<keyword evidence="3" id="KW-1185">Reference proteome</keyword>
<organism evidence="2 3">
    <name type="scientific">Actinoplanes oblitus</name>
    <dbReference type="NCBI Taxonomy" id="3040509"/>
    <lineage>
        <taxon>Bacteria</taxon>
        <taxon>Bacillati</taxon>
        <taxon>Actinomycetota</taxon>
        <taxon>Actinomycetes</taxon>
        <taxon>Micromonosporales</taxon>
        <taxon>Micromonosporaceae</taxon>
        <taxon>Actinoplanes</taxon>
    </lineage>
</organism>
<reference evidence="2 3" key="1">
    <citation type="submission" date="2023-06" db="EMBL/GenBank/DDBJ databases">
        <authorList>
            <person name="Yushchuk O."/>
            <person name="Binda E."/>
            <person name="Ruckert-Reed C."/>
            <person name="Fedorenko V."/>
            <person name="Kalinowski J."/>
            <person name="Marinelli F."/>
        </authorList>
    </citation>
    <scope>NUCLEOTIDE SEQUENCE [LARGE SCALE GENOMIC DNA]</scope>
    <source>
        <strain evidence="2 3">NRRL 3884</strain>
    </source>
</reference>
<feature type="transmembrane region" description="Helical" evidence="1">
    <location>
        <begin position="64"/>
        <end position="86"/>
    </location>
</feature>
<keyword evidence="1" id="KW-0812">Transmembrane</keyword>
<name>A0ABY8W8B0_9ACTN</name>
<feature type="transmembrane region" description="Helical" evidence="1">
    <location>
        <begin position="165"/>
        <end position="186"/>
    </location>
</feature>
<feature type="transmembrane region" description="Helical" evidence="1">
    <location>
        <begin position="198"/>
        <end position="216"/>
    </location>
</feature>
<evidence type="ECO:0000313" key="2">
    <source>
        <dbReference type="EMBL" id="WIM93908.1"/>
    </source>
</evidence>
<dbReference type="Proteomes" id="UP001240150">
    <property type="component" value="Chromosome"/>
</dbReference>
<dbReference type="EMBL" id="CP126980">
    <property type="protein sequence ID" value="WIM93908.1"/>
    <property type="molecule type" value="Genomic_DNA"/>
</dbReference>
<protein>
    <submittedName>
        <fullName evidence="2">DUF2306 domain-containing protein</fullName>
    </submittedName>
</protein>